<dbReference type="EMBL" id="UINC01142291">
    <property type="protein sequence ID" value="SVD30540.1"/>
    <property type="molecule type" value="Genomic_DNA"/>
</dbReference>
<name>A0A382U8B2_9ZZZZ</name>
<evidence type="ECO:0008006" key="2">
    <source>
        <dbReference type="Google" id="ProtNLM"/>
    </source>
</evidence>
<accession>A0A382U8B2</accession>
<evidence type="ECO:0000313" key="1">
    <source>
        <dbReference type="EMBL" id="SVD30540.1"/>
    </source>
</evidence>
<dbReference type="AlphaFoldDB" id="A0A382U8B2"/>
<reference evidence="1" key="1">
    <citation type="submission" date="2018-05" db="EMBL/GenBank/DDBJ databases">
        <authorList>
            <person name="Lanie J.A."/>
            <person name="Ng W.-L."/>
            <person name="Kazmierczak K.M."/>
            <person name="Andrzejewski T.M."/>
            <person name="Davidsen T.M."/>
            <person name="Wayne K.J."/>
            <person name="Tettelin H."/>
            <person name="Glass J.I."/>
            <person name="Rusch D."/>
            <person name="Podicherti R."/>
            <person name="Tsui H.-C.T."/>
            <person name="Winkler M.E."/>
        </authorList>
    </citation>
    <scope>NUCLEOTIDE SEQUENCE</scope>
</reference>
<protein>
    <recommendedName>
        <fullName evidence="2">Dihydroorotate dehydrogenase domain-containing protein</fullName>
    </recommendedName>
</protein>
<organism evidence="1">
    <name type="scientific">marine metagenome</name>
    <dbReference type="NCBI Taxonomy" id="408172"/>
    <lineage>
        <taxon>unclassified sequences</taxon>
        <taxon>metagenomes</taxon>
        <taxon>ecological metagenomes</taxon>
    </lineage>
</organism>
<feature type="non-terminal residue" evidence="1">
    <location>
        <position position="55"/>
    </location>
</feature>
<sequence>MGQVLMMYESFIRPLLFLCDPESIHNTTLTVARITGNDPMLRAILRRLYVIEDNR</sequence>
<gene>
    <name evidence="1" type="ORF">METZ01_LOCUS383394</name>
</gene>
<proteinExistence type="predicted"/>